<dbReference type="Proteomes" id="UP000533724">
    <property type="component" value="Unassembled WGS sequence"/>
</dbReference>
<proteinExistence type="predicted"/>
<dbReference type="EMBL" id="JACIHI010000001">
    <property type="protein sequence ID" value="MBB4437017.1"/>
    <property type="molecule type" value="Genomic_DNA"/>
</dbReference>
<reference evidence="1 2" key="1">
    <citation type="submission" date="2020-08" db="EMBL/GenBank/DDBJ databases">
        <title>Genomic Encyclopedia of Type Strains, Phase IV (KMG-V): Genome sequencing to study the core and pangenomes of soil and plant-associated prokaryotes.</title>
        <authorList>
            <person name="Whitman W."/>
        </authorList>
    </citation>
    <scope>NUCLEOTIDE SEQUENCE [LARGE SCALE GENOMIC DNA]</scope>
    <source>
        <strain evidence="1 2">SEMIA 414</strain>
    </source>
</reference>
<sequence length="114" mass="12914">MMQFDQLLARQRRTEIQIPFADQIQRRIAKLLAVAPIAWSRSLLRNQAGRTGMVIGPQQPVHLTSAEPKQLGGLDDAQALITDLLNNFEAMQFFLRHGDHKGHDDSDRSWSRPG</sequence>
<accession>A0A7W6XTA5</accession>
<gene>
    <name evidence="1" type="ORF">GGE15_000248</name>
</gene>
<comment type="caution">
    <text evidence="1">The sequence shown here is derived from an EMBL/GenBank/DDBJ whole genome shotgun (WGS) entry which is preliminary data.</text>
</comment>
<evidence type="ECO:0000313" key="2">
    <source>
        <dbReference type="Proteomes" id="UP000533724"/>
    </source>
</evidence>
<evidence type="ECO:0000313" key="1">
    <source>
        <dbReference type="EMBL" id="MBB4437017.1"/>
    </source>
</evidence>
<protein>
    <submittedName>
        <fullName evidence="1">Uncharacterized protein</fullName>
    </submittedName>
</protein>
<name>A0A7W6XTA5_9HYPH</name>
<organism evidence="1 2">
    <name type="scientific">Rhizobium esperanzae</name>
    <dbReference type="NCBI Taxonomy" id="1967781"/>
    <lineage>
        <taxon>Bacteria</taxon>
        <taxon>Pseudomonadati</taxon>
        <taxon>Pseudomonadota</taxon>
        <taxon>Alphaproteobacteria</taxon>
        <taxon>Hyphomicrobiales</taxon>
        <taxon>Rhizobiaceae</taxon>
        <taxon>Rhizobium/Agrobacterium group</taxon>
        <taxon>Rhizobium</taxon>
    </lineage>
</organism>
<dbReference type="AlphaFoldDB" id="A0A7W6XTA5"/>